<dbReference type="PANTHER" id="PTHR11439">
    <property type="entry name" value="GAG-POL-RELATED RETROTRANSPOSON"/>
    <property type="match status" value="1"/>
</dbReference>
<keyword evidence="2" id="KW-1185">Reference proteome</keyword>
<proteinExistence type="predicted"/>
<accession>A0ABR1RLE6</accession>
<sequence length="226" mass="25586">MYRAADTVAVDRILCYLYETRFRSLQLGGGDDFIIASDASFADNTLDRQSYQGYAIKLFGGMVGWKAGKQDTVTTSTTEAELLSLAYAVKEGMSMWRLTKELNIRLDQSAIRVQCDNQQTIRLVTAEVATLQTKLRHVDIHCHWLRQEFDQGKITVEYTPTKDMIADGLTKALTADNHTAFCQQMGLVNVSRQIQQRRLREIDLEDLEAFEDLMIGGETNYGHMDG</sequence>
<evidence type="ECO:0000313" key="2">
    <source>
        <dbReference type="Proteomes" id="UP001396898"/>
    </source>
</evidence>
<comment type="caution">
    <text evidence="1">The sequence shown here is derived from an EMBL/GenBank/DDBJ whole genome shotgun (WGS) entry which is preliminary data.</text>
</comment>
<dbReference type="Proteomes" id="UP001396898">
    <property type="component" value="Unassembled WGS sequence"/>
</dbReference>
<dbReference type="EMBL" id="JAQQWI010000013">
    <property type="protein sequence ID" value="KAK8013656.1"/>
    <property type="molecule type" value="Genomic_DNA"/>
</dbReference>
<protein>
    <recommendedName>
        <fullName evidence="3">Polyprotein</fullName>
    </recommendedName>
</protein>
<evidence type="ECO:0008006" key="3">
    <source>
        <dbReference type="Google" id="ProtNLM"/>
    </source>
</evidence>
<evidence type="ECO:0000313" key="1">
    <source>
        <dbReference type="EMBL" id="KAK8013656.1"/>
    </source>
</evidence>
<name>A0ABR1RLE6_9PEZI</name>
<dbReference type="CDD" id="cd09272">
    <property type="entry name" value="RNase_HI_RT_Ty1"/>
    <property type="match status" value="1"/>
</dbReference>
<dbReference type="PANTHER" id="PTHR11439:SF438">
    <property type="entry name" value="REVERSE TRANSCRIPTASE TY1_COPIA-TYPE DOMAIN-CONTAINING PROTEIN"/>
    <property type="match status" value="1"/>
</dbReference>
<reference evidence="1 2" key="1">
    <citation type="submission" date="2023-01" db="EMBL/GenBank/DDBJ databases">
        <title>Analysis of 21 Apiospora genomes using comparative genomics revels a genus with tremendous synthesis potential of carbohydrate active enzymes and secondary metabolites.</title>
        <authorList>
            <person name="Sorensen T."/>
        </authorList>
    </citation>
    <scope>NUCLEOTIDE SEQUENCE [LARGE SCALE GENOMIC DNA]</scope>
    <source>
        <strain evidence="1 2">CBS 20057</strain>
    </source>
</reference>
<gene>
    <name evidence="1" type="ORF">PG991_009249</name>
</gene>
<organism evidence="1 2">
    <name type="scientific">Apiospora marii</name>
    <dbReference type="NCBI Taxonomy" id="335849"/>
    <lineage>
        <taxon>Eukaryota</taxon>
        <taxon>Fungi</taxon>
        <taxon>Dikarya</taxon>
        <taxon>Ascomycota</taxon>
        <taxon>Pezizomycotina</taxon>
        <taxon>Sordariomycetes</taxon>
        <taxon>Xylariomycetidae</taxon>
        <taxon>Amphisphaeriales</taxon>
        <taxon>Apiosporaceae</taxon>
        <taxon>Apiospora</taxon>
    </lineage>
</organism>